<dbReference type="InterPro" id="IPR007831">
    <property type="entry name" value="T2SS_GspE_N"/>
</dbReference>
<dbReference type="InterPro" id="IPR027417">
    <property type="entry name" value="P-loop_NTPase"/>
</dbReference>
<evidence type="ECO:0000256" key="2">
    <source>
        <dbReference type="ARBA" id="ARBA00022741"/>
    </source>
</evidence>
<accession>A0A517NSA7</accession>
<sequence length="606" mass="67446">MNQFLQIDTDDQTIPKIVMPVHEVSVDDQTTQLGQRLVEAGLIRVEQLETALAHQAAEEDRLRSLERQSGDGRRKVQNIKRLGEVVAELGLVDESDLLPLLGEQLGVDGVRLREGLIDPNAVQLVPREYAERFRILPLMRVRGELTVAMADPQDLAAIDTLARVSGCRIRPVFTLATGIDRLLPRCYEEDFSVDSVTADLDVEQLELDADAIDLDLHGTQQLAEGSPVINLVNYAIIQAVRQGASDIHIEAGQKNTSVRFRIDGSLREVMKPRKDMHPAIVSRIKVMAKLDIAEHRQPQDGRLHVRIARRDVDLRVSTLPTVLGEKVVMRVLDRENVTFDLNRLGMPNDSLTTMRRMLSRPHGLVLVTGPTGSGKTTTLYSAIELIKGVERNMITVEDPVEYQLELINQVQVQNDSGVTFAQALRSILRQDPDVIMVGEIRDRETAETAIQAALTGHLVLSTLHTNDSASAITRLLDMGIERFKIAASLVGVVAQRLMRNLCENCRESYYPSSKLLEELHYQGDPRHTFARSRGCSQCYESGYRGRSGVYELFECTAQIRSLINSDSNLDQLRAAHVGPTLLSEGLRLAESRATSLEEVGRVALSE</sequence>
<dbReference type="Proteomes" id="UP000319817">
    <property type="component" value="Chromosome"/>
</dbReference>
<dbReference type="EMBL" id="CP036526">
    <property type="protein sequence ID" value="QDT10010.1"/>
    <property type="molecule type" value="Genomic_DNA"/>
</dbReference>
<dbReference type="Gene3D" id="3.40.50.300">
    <property type="entry name" value="P-loop containing nucleotide triphosphate hydrolases"/>
    <property type="match status" value="1"/>
</dbReference>
<evidence type="ECO:0000259" key="4">
    <source>
        <dbReference type="PROSITE" id="PS00662"/>
    </source>
</evidence>
<keyword evidence="6" id="KW-1185">Reference proteome</keyword>
<name>A0A517NSA7_9BACT</name>
<dbReference type="OrthoDB" id="244550at2"/>
<evidence type="ECO:0000256" key="3">
    <source>
        <dbReference type="ARBA" id="ARBA00022840"/>
    </source>
</evidence>
<evidence type="ECO:0000256" key="1">
    <source>
        <dbReference type="ARBA" id="ARBA00006611"/>
    </source>
</evidence>
<reference evidence="5 6" key="1">
    <citation type="submission" date="2019-02" db="EMBL/GenBank/DDBJ databases">
        <title>Deep-cultivation of Planctomycetes and their phenomic and genomic characterization uncovers novel biology.</title>
        <authorList>
            <person name="Wiegand S."/>
            <person name="Jogler M."/>
            <person name="Boedeker C."/>
            <person name="Pinto D."/>
            <person name="Vollmers J."/>
            <person name="Rivas-Marin E."/>
            <person name="Kohn T."/>
            <person name="Peeters S.H."/>
            <person name="Heuer A."/>
            <person name="Rast P."/>
            <person name="Oberbeckmann S."/>
            <person name="Bunk B."/>
            <person name="Jeske O."/>
            <person name="Meyerdierks A."/>
            <person name="Storesund J.E."/>
            <person name="Kallscheuer N."/>
            <person name="Luecker S."/>
            <person name="Lage O.M."/>
            <person name="Pohl T."/>
            <person name="Merkel B.J."/>
            <person name="Hornburger P."/>
            <person name="Mueller R.-W."/>
            <person name="Bruemmer F."/>
            <person name="Labrenz M."/>
            <person name="Spormann A.M."/>
            <person name="Op den Camp H."/>
            <person name="Overmann J."/>
            <person name="Amann R."/>
            <person name="Jetten M.S.M."/>
            <person name="Mascher T."/>
            <person name="Medema M.H."/>
            <person name="Devos D.P."/>
            <person name="Kaster A.-K."/>
            <person name="Ovreas L."/>
            <person name="Rohde M."/>
            <person name="Galperin M.Y."/>
            <person name="Jogler C."/>
        </authorList>
    </citation>
    <scope>NUCLEOTIDE SEQUENCE [LARGE SCALE GENOMIC DNA]</scope>
    <source>
        <strain evidence="5 6">K23_9</strain>
    </source>
</reference>
<comment type="similarity">
    <text evidence="1">Belongs to the GSP E family.</text>
</comment>
<dbReference type="PROSITE" id="PS00662">
    <property type="entry name" value="T2SP_E"/>
    <property type="match status" value="1"/>
</dbReference>
<dbReference type="GO" id="GO:0005886">
    <property type="term" value="C:plasma membrane"/>
    <property type="evidence" value="ECO:0007669"/>
    <property type="project" value="TreeGrafter"/>
</dbReference>
<proteinExistence type="inferred from homology"/>
<feature type="domain" description="Bacterial type II secretion system protein E" evidence="4">
    <location>
        <begin position="428"/>
        <end position="442"/>
    </location>
</feature>
<dbReference type="RefSeq" id="WP_145417556.1">
    <property type="nucleotide sequence ID" value="NZ_CP036526.1"/>
</dbReference>
<dbReference type="CDD" id="cd01129">
    <property type="entry name" value="PulE-GspE-like"/>
    <property type="match status" value="1"/>
</dbReference>
<dbReference type="Pfam" id="PF05157">
    <property type="entry name" value="MshEN"/>
    <property type="match status" value="1"/>
</dbReference>
<dbReference type="SUPFAM" id="SSF52540">
    <property type="entry name" value="P-loop containing nucleoside triphosphate hydrolases"/>
    <property type="match status" value="1"/>
</dbReference>
<keyword evidence="2" id="KW-0547">Nucleotide-binding</keyword>
<gene>
    <name evidence="5" type="primary">epsE_3</name>
    <name evidence="5" type="ORF">K239x_19630</name>
</gene>
<dbReference type="InterPro" id="IPR037257">
    <property type="entry name" value="T2SS_E_N_sf"/>
</dbReference>
<dbReference type="InterPro" id="IPR001482">
    <property type="entry name" value="T2SS/T4SS_dom"/>
</dbReference>
<protein>
    <submittedName>
        <fullName evidence="5">Type II secretion system protein E</fullName>
    </submittedName>
</protein>
<evidence type="ECO:0000313" key="6">
    <source>
        <dbReference type="Proteomes" id="UP000319817"/>
    </source>
</evidence>
<dbReference type="PANTHER" id="PTHR30258:SF2">
    <property type="entry name" value="COMG OPERON PROTEIN 1"/>
    <property type="match status" value="1"/>
</dbReference>
<dbReference type="FunFam" id="3.40.50.300:FF:000398">
    <property type="entry name" value="Type IV pilus assembly ATPase PilB"/>
    <property type="match status" value="1"/>
</dbReference>
<dbReference type="GO" id="GO:0005524">
    <property type="term" value="F:ATP binding"/>
    <property type="evidence" value="ECO:0007669"/>
    <property type="project" value="UniProtKB-KW"/>
</dbReference>
<dbReference type="PANTHER" id="PTHR30258">
    <property type="entry name" value="TYPE II SECRETION SYSTEM PROTEIN GSPE-RELATED"/>
    <property type="match status" value="1"/>
</dbReference>
<organism evidence="5 6">
    <name type="scientific">Stieleria marina</name>
    <dbReference type="NCBI Taxonomy" id="1930275"/>
    <lineage>
        <taxon>Bacteria</taxon>
        <taxon>Pseudomonadati</taxon>
        <taxon>Planctomycetota</taxon>
        <taxon>Planctomycetia</taxon>
        <taxon>Pirellulales</taxon>
        <taxon>Pirellulaceae</taxon>
        <taxon>Stieleria</taxon>
    </lineage>
</organism>
<dbReference type="SMART" id="SM00382">
    <property type="entry name" value="AAA"/>
    <property type="match status" value="1"/>
</dbReference>
<dbReference type="Gene3D" id="3.30.300.160">
    <property type="entry name" value="Type II secretion system, protein E, N-terminal domain"/>
    <property type="match status" value="1"/>
</dbReference>
<evidence type="ECO:0000313" key="5">
    <source>
        <dbReference type="EMBL" id="QDT10010.1"/>
    </source>
</evidence>
<dbReference type="Gene3D" id="3.30.450.90">
    <property type="match status" value="1"/>
</dbReference>
<dbReference type="SUPFAM" id="SSF160246">
    <property type="entry name" value="EspE N-terminal domain-like"/>
    <property type="match status" value="1"/>
</dbReference>
<dbReference type="Pfam" id="PF00437">
    <property type="entry name" value="T2SSE"/>
    <property type="match status" value="1"/>
</dbReference>
<keyword evidence="3" id="KW-0067">ATP-binding</keyword>
<dbReference type="GO" id="GO:0016887">
    <property type="term" value="F:ATP hydrolysis activity"/>
    <property type="evidence" value="ECO:0007669"/>
    <property type="project" value="TreeGrafter"/>
</dbReference>
<dbReference type="FunFam" id="3.30.450.90:FF:000001">
    <property type="entry name" value="Type II secretion system ATPase GspE"/>
    <property type="match status" value="1"/>
</dbReference>
<dbReference type="InterPro" id="IPR003593">
    <property type="entry name" value="AAA+_ATPase"/>
</dbReference>
<dbReference type="AlphaFoldDB" id="A0A517NSA7"/>